<protein>
    <submittedName>
        <fullName evidence="2">Transferrin binding protein B</fullName>
    </submittedName>
</protein>
<evidence type="ECO:0000313" key="3">
    <source>
        <dbReference type="Proteomes" id="UP000007753"/>
    </source>
</evidence>
<organism evidence="2 3">
    <name type="scientific">Sphingobium indicum (strain DSM 16413 / CCM 7287 / MTCC 6362 / UT26 / NBRC 101211 / UT26S)</name>
    <name type="common">Sphingobium japonicum</name>
    <dbReference type="NCBI Taxonomy" id="452662"/>
    <lineage>
        <taxon>Bacteria</taxon>
        <taxon>Pseudomonadati</taxon>
        <taxon>Pseudomonadota</taxon>
        <taxon>Alphaproteobacteria</taxon>
        <taxon>Sphingomonadales</taxon>
        <taxon>Sphingomonadaceae</taxon>
        <taxon>Sphingobium</taxon>
    </lineage>
</organism>
<keyword evidence="1" id="KW-0812">Transmembrane</keyword>
<dbReference type="Proteomes" id="UP000007753">
    <property type="component" value="Chromosome 1"/>
</dbReference>
<proteinExistence type="predicted"/>
<keyword evidence="1" id="KW-0472">Membrane</keyword>
<keyword evidence="3" id="KW-1185">Reference proteome</keyword>
<evidence type="ECO:0000256" key="1">
    <source>
        <dbReference type="SAM" id="Phobius"/>
    </source>
</evidence>
<name>D4Z2W3_SPHIU</name>
<dbReference type="HOGENOM" id="CLU_811116_0_0_5"/>
<dbReference type="InterPro" id="IPR011250">
    <property type="entry name" value="OMP/PagP_B-barrel"/>
</dbReference>
<sequence length="342" mass="35877">MTADADIANATESKLGRKPACFLHMRGRGKMKLVFRNVVILMMGLTVASCGGGGSGGVASMPTPTPTPSQPAAVTAPVSYLASSPSGGNLDALPVHYKTADANNRITGTVITTAAEVRITDIRYDGSSYTITARDQAGSQNVTNFQYASGNRTASTPTNFDTFQRSLTYGDLGTVDSGLTIFRSTDSSSHLGYVSYGMWEVKQNTGASRTGYQTWFLFGSRTPDAARLNAGTVTYNGIADGTAYIGGTARRLSGTGQVTRNFANDMTTTNIDLRVNNGSGGTNTFGTLQQSNTFGSDATTTNGFSGRILFVPYGPNAEEIGGIFSLSNQVNDTAVGVFVGKR</sequence>
<evidence type="ECO:0000313" key="2">
    <source>
        <dbReference type="EMBL" id="BAI96945.1"/>
    </source>
</evidence>
<dbReference type="KEGG" id="sjp:SJA_C1-21110"/>
<gene>
    <name evidence="2" type="ordered locus">SJA_C1-21110</name>
</gene>
<dbReference type="STRING" id="452662.SJA_C1-21110"/>
<feature type="transmembrane region" description="Helical" evidence="1">
    <location>
        <begin position="33"/>
        <end position="54"/>
    </location>
</feature>
<accession>D4Z2W3</accession>
<dbReference type="Gene3D" id="2.40.160.90">
    <property type="match status" value="1"/>
</dbReference>
<dbReference type="AlphaFoldDB" id="D4Z2W3"/>
<keyword evidence="1" id="KW-1133">Transmembrane helix</keyword>
<dbReference type="SUPFAM" id="SSF56925">
    <property type="entry name" value="OMPA-like"/>
    <property type="match status" value="1"/>
</dbReference>
<dbReference type="EMBL" id="AP010803">
    <property type="protein sequence ID" value="BAI96945.1"/>
    <property type="molecule type" value="Genomic_DNA"/>
</dbReference>
<reference evidence="2 3" key="1">
    <citation type="journal article" date="2010" name="J. Bacteriol.">
        <title>Complete genome sequence of the representative gamma-hexachlorocyclohexane-degrading bacterium Sphingobium japonicum UT26.</title>
        <authorList>
            <person name="Nagata Y."/>
            <person name="Ohtsubo Y."/>
            <person name="Endo R."/>
            <person name="Ichikawa N."/>
            <person name="Ankai A."/>
            <person name="Oguchi A."/>
            <person name="Fukui S."/>
            <person name="Fujita N."/>
            <person name="Tsuda M."/>
        </authorList>
    </citation>
    <scope>NUCLEOTIDE SEQUENCE [LARGE SCALE GENOMIC DNA]</scope>
    <source>
        <strain evidence="3">DSM 16413 / CCM 7287 / MTCC 6362 / UT26 / NBRC 101211 / UT26S</strain>
    </source>
</reference>